<evidence type="ECO:0000256" key="1">
    <source>
        <dbReference type="SAM" id="MobiDB-lite"/>
    </source>
</evidence>
<dbReference type="PANTHER" id="PTHR13336:SF3">
    <property type="entry name" value="OCIA DOMAIN-CONTAINING PROTEIN 1"/>
    <property type="match status" value="1"/>
</dbReference>
<evidence type="ECO:0000313" key="4">
    <source>
        <dbReference type="Proteomes" id="UP000078200"/>
    </source>
</evidence>
<dbReference type="GO" id="GO:0005768">
    <property type="term" value="C:endosome"/>
    <property type="evidence" value="ECO:0007669"/>
    <property type="project" value="TreeGrafter"/>
</dbReference>
<proteinExistence type="predicted"/>
<dbReference type="InterPro" id="IPR009764">
    <property type="entry name" value="OCIA_dom"/>
</dbReference>
<evidence type="ECO:0000313" key="3">
    <source>
        <dbReference type="EnsemblMetazoa" id="GAUT029979-PA"/>
    </source>
</evidence>
<protein>
    <recommendedName>
        <fullName evidence="2">OCIA domain-containing protein</fullName>
    </recommendedName>
</protein>
<organism evidence="3 4">
    <name type="scientific">Glossina austeni</name>
    <name type="common">Savannah tsetse fly</name>
    <dbReference type="NCBI Taxonomy" id="7395"/>
    <lineage>
        <taxon>Eukaryota</taxon>
        <taxon>Metazoa</taxon>
        <taxon>Ecdysozoa</taxon>
        <taxon>Arthropoda</taxon>
        <taxon>Hexapoda</taxon>
        <taxon>Insecta</taxon>
        <taxon>Pterygota</taxon>
        <taxon>Neoptera</taxon>
        <taxon>Endopterygota</taxon>
        <taxon>Diptera</taxon>
        <taxon>Brachycera</taxon>
        <taxon>Muscomorpha</taxon>
        <taxon>Hippoboscoidea</taxon>
        <taxon>Glossinidae</taxon>
        <taxon>Glossina</taxon>
    </lineage>
</organism>
<feature type="domain" description="OCIA" evidence="2">
    <location>
        <begin position="20"/>
        <end position="105"/>
    </location>
</feature>
<keyword evidence="4" id="KW-1185">Reference proteome</keyword>
<dbReference type="Pfam" id="PF07051">
    <property type="entry name" value="OCIA"/>
    <property type="match status" value="1"/>
</dbReference>
<sequence>MDHTAHIGDPNSRPQHPLANYQFSSDELRILRECNLESFYQRSLPFGTALGVAAYFGVKQGYLTPNIRYGAVPKVMVGVLLGYFVGKFSYQQRCAEKIMLLPNSRLGELLRQRQNQSGLSSLKTDSQLGVGMTLSPFASNTGDIYSDEHLQPVGKGNALNLDTENRPTYAGLDDTYRPTLDSTAQIDPDIPLEPVKPGMTYEELRQRNREEYEKKQQNPLSSPLPSNAPLVVREPRATPPEDPVKRVRTNKYGDPLE</sequence>
<feature type="region of interest" description="Disordered" evidence="1">
    <location>
        <begin position="209"/>
        <end position="257"/>
    </location>
</feature>
<dbReference type="PANTHER" id="PTHR13336">
    <property type="entry name" value="OVARIAN CARCINOMA IMMUNOREACTIVE ANTIGEN"/>
    <property type="match status" value="1"/>
</dbReference>
<feature type="compositionally biased region" description="Low complexity" evidence="1">
    <location>
        <begin position="218"/>
        <end position="230"/>
    </location>
</feature>
<dbReference type="Proteomes" id="UP000078200">
    <property type="component" value="Unassembled WGS sequence"/>
</dbReference>
<reference evidence="3" key="1">
    <citation type="submission" date="2020-05" db="UniProtKB">
        <authorList>
            <consortium name="EnsemblMetazoa"/>
        </authorList>
    </citation>
    <scope>IDENTIFICATION</scope>
    <source>
        <strain evidence="3">TTRI</strain>
    </source>
</reference>
<name>A0A1A9V9A7_GLOAU</name>
<dbReference type="EnsemblMetazoa" id="GAUT029979-RA">
    <property type="protein sequence ID" value="GAUT029979-PA"/>
    <property type="gene ID" value="GAUT029979"/>
</dbReference>
<accession>A0A1A9V9A7</accession>
<dbReference type="STRING" id="7395.A0A1A9V9A7"/>
<dbReference type="VEuPathDB" id="VectorBase:GAUT029979"/>
<dbReference type="InterPro" id="IPR040187">
    <property type="entry name" value="OCAD1/2"/>
</dbReference>
<dbReference type="AlphaFoldDB" id="A0A1A9V9A7"/>
<evidence type="ECO:0000259" key="2">
    <source>
        <dbReference type="Pfam" id="PF07051"/>
    </source>
</evidence>